<dbReference type="InterPro" id="IPR001611">
    <property type="entry name" value="Leu-rich_rpt"/>
</dbReference>
<dbReference type="Gene3D" id="3.80.10.10">
    <property type="entry name" value="Ribonuclease Inhibitor"/>
    <property type="match status" value="1"/>
</dbReference>
<sequence length="501" mass="53730">MSLHDSMLPASILAALQLELIRQRQSDVAQWHIYKQTRTDHNNRAAAAAADADDAPPKIFASMVDRPWLKPHPLLRPGVAALAMQKRAAAIRDRSGSAGPTATARVRSFEEVASIAAQTEYLAPNLVSDSFPPNPASESSLGVAADEPSIATPPLYTLCLVHIALRIEMPCIREAIRAQLPEVTAMDLLSAGQIIAAQRTTQRAQHPSQRAKTFYRLAPTKSASESRSMVQLFASIYPSSVTSLRARIAHPSELKMFKWMISLDLTDCKLGDESMMVLGRDFARLETLALPGNQLTDGGVALLVRSTRLQQGRKSGIEGLDALRWLDLSRNSITPAACQHLLVLSSLERVGLSDTKCTNATLPPMPGLLQADARSMHVIAGDGIFPLCILNSGWAISEVPERASPVEGATLSRPAISLELVLSRKPASTAPAAPTSKLVSSSSTLRQRATTTPSAVSATDLLASFAATGGSKRTPDAPDPDCNVSRPSRVNPFAQIKPSQR</sequence>
<dbReference type="InterPro" id="IPR032675">
    <property type="entry name" value="LRR_dom_sf"/>
</dbReference>
<dbReference type="InParanoid" id="A0A0D2X3H3"/>
<dbReference type="Pfam" id="PF13516">
    <property type="entry name" value="LRR_6"/>
    <property type="match status" value="1"/>
</dbReference>
<proteinExistence type="predicted"/>
<evidence type="ECO:0000256" key="1">
    <source>
        <dbReference type="SAM" id="MobiDB-lite"/>
    </source>
</evidence>
<reference evidence="3" key="1">
    <citation type="submission" date="2011-02" db="EMBL/GenBank/DDBJ databases">
        <title>The Genome Sequence of Capsaspora owczarzaki ATCC 30864.</title>
        <authorList>
            <person name="Russ C."/>
            <person name="Cuomo C."/>
            <person name="Burger G."/>
            <person name="Gray M.W."/>
            <person name="Holland P.W.H."/>
            <person name="King N."/>
            <person name="Lang F.B.F."/>
            <person name="Roger A.J."/>
            <person name="Ruiz-Trillo I."/>
            <person name="Young S.K."/>
            <person name="Zeng Q."/>
            <person name="Gargeya S."/>
            <person name="Alvarado L."/>
            <person name="Berlin A."/>
            <person name="Chapman S.B."/>
            <person name="Chen Z."/>
            <person name="Freedman E."/>
            <person name="Gellesch M."/>
            <person name="Goldberg J."/>
            <person name="Griggs A."/>
            <person name="Gujja S."/>
            <person name="Heilman E."/>
            <person name="Heiman D."/>
            <person name="Howarth C."/>
            <person name="Mehta T."/>
            <person name="Neiman D."/>
            <person name="Pearson M."/>
            <person name="Roberts A."/>
            <person name="Saif S."/>
            <person name="Shea T."/>
            <person name="Shenoy N."/>
            <person name="Sisk P."/>
            <person name="Stolte C."/>
            <person name="Sykes S."/>
            <person name="White J."/>
            <person name="Yandava C."/>
            <person name="Haas B."/>
            <person name="Nusbaum C."/>
            <person name="Birren B."/>
        </authorList>
    </citation>
    <scope>NUCLEOTIDE SEQUENCE</scope>
    <source>
        <strain evidence="3">ATCC 30864</strain>
    </source>
</reference>
<dbReference type="AlphaFoldDB" id="A0A0D2X3H3"/>
<accession>A0A0D2X3H3</accession>
<feature type="compositionally biased region" description="Polar residues" evidence="1">
    <location>
        <begin position="437"/>
        <end position="455"/>
    </location>
</feature>
<evidence type="ECO:0000313" key="3">
    <source>
        <dbReference type="Proteomes" id="UP000008743"/>
    </source>
</evidence>
<dbReference type="OrthoDB" id="676979at2759"/>
<name>A0A0D2X3H3_CAPO3</name>
<feature type="region of interest" description="Disordered" evidence="1">
    <location>
        <begin position="429"/>
        <end position="455"/>
    </location>
</feature>
<organism evidence="2 3">
    <name type="scientific">Capsaspora owczarzaki (strain ATCC 30864)</name>
    <dbReference type="NCBI Taxonomy" id="595528"/>
    <lineage>
        <taxon>Eukaryota</taxon>
        <taxon>Filasterea</taxon>
        <taxon>Capsaspora</taxon>
    </lineage>
</organism>
<dbReference type="Proteomes" id="UP000008743">
    <property type="component" value="Unassembled WGS sequence"/>
</dbReference>
<dbReference type="RefSeq" id="XP_004346654.1">
    <property type="nucleotide sequence ID" value="XM_004346604.2"/>
</dbReference>
<dbReference type="SUPFAM" id="SSF52047">
    <property type="entry name" value="RNI-like"/>
    <property type="match status" value="1"/>
</dbReference>
<protein>
    <submittedName>
        <fullName evidence="2">Uncharacterized protein</fullName>
    </submittedName>
</protein>
<feature type="region of interest" description="Disordered" evidence="1">
    <location>
        <begin position="467"/>
        <end position="501"/>
    </location>
</feature>
<gene>
    <name evidence="2" type="ORF">CAOG_004969</name>
</gene>
<keyword evidence="3" id="KW-1185">Reference proteome</keyword>
<dbReference type="EMBL" id="KE346367">
    <property type="protein sequence ID" value="KJE94309.1"/>
    <property type="molecule type" value="Genomic_DNA"/>
</dbReference>
<evidence type="ECO:0000313" key="2">
    <source>
        <dbReference type="EMBL" id="KJE94309.1"/>
    </source>
</evidence>